<evidence type="ECO:0000256" key="2">
    <source>
        <dbReference type="SAM" id="MobiDB-lite"/>
    </source>
</evidence>
<feature type="domain" description="COP9 signalosome complex subunit 3 N-terminal helical repeats" evidence="3">
    <location>
        <begin position="6"/>
        <end position="150"/>
    </location>
</feature>
<dbReference type="OrthoDB" id="29061at2759"/>
<protein>
    <recommendedName>
        <fullName evidence="3">COP9 signalosome complex subunit 3 N-terminal helical repeats domain-containing protein</fullName>
    </recommendedName>
</protein>
<proteinExistence type="predicted"/>
<keyword evidence="1" id="KW-0963">Cytoplasm</keyword>
<organism evidence="4 5">
    <name type="scientific">Gomphillus americanus</name>
    <dbReference type="NCBI Taxonomy" id="1940652"/>
    <lineage>
        <taxon>Eukaryota</taxon>
        <taxon>Fungi</taxon>
        <taxon>Dikarya</taxon>
        <taxon>Ascomycota</taxon>
        <taxon>Pezizomycotina</taxon>
        <taxon>Lecanoromycetes</taxon>
        <taxon>OSLEUM clade</taxon>
        <taxon>Ostropomycetidae</taxon>
        <taxon>Ostropales</taxon>
        <taxon>Graphidaceae</taxon>
        <taxon>Gomphilloideae</taxon>
        <taxon>Gomphillus</taxon>
    </lineage>
</organism>
<keyword evidence="5" id="KW-1185">Reference proteome</keyword>
<reference evidence="4" key="1">
    <citation type="submission" date="2021-03" db="EMBL/GenBank/DDBJ databases">
        <authorList>
            <person name="Tagirdzhanova G."/>
        </authorList>
    </citation>
    <scope>NUCLEOTIDE SEQUENCE</scope>
</reference>
<dbReference type="PANTHER" id="PTHR10758">
    <property type="entry name" value="26S PROTEASOME NON-ATPASE REGULATORY SUBUNIT 3/COP9 SIGNALOSOME COMPLEX SUBUNIT 3"/>
    <property type="match status" value="1"/>
</dbReference>
<dbReference type="Proteomes" id="UP000664169">
    <property type="component" value="Unassembled WGS sequence"/>
</dbReference>
<dbReference type="GO" id="GO:0008180">
    <property type="term" value="C:COP9 signalosome"/>
    <property type="evidence" value="ECO:0007669"/>
    <property type="project" value="TreeGrafter"/>
</dbReference>
<accession>A0A8H3EQP9</accession>
<dbReference type="InterPro" id="IPR055089">
    <property type="entry name" value="COP9_N"/>
</dbReference>
<name>A0A8H3EQP9_9LECA</name>
<evidence type="ECO:0000259" key="3">
    <source>
        <dbReference type="Pfam" id="PF22788"/>
    </source>
</evidence>
<sequence length="362" mass="39874">MTDPSLSVEALASAITNAEPHTFTPLHSHIVYEALQTKSYTAVLPVLDNDIYKITGDNSARSDGASPTQPLFSHALTSTVKIRYQEVVSYFLYGGMIYLAVGNYDRAILFFELATVYPANNTASKIQVEAYKKWILINLFHNGKLPSLARHLGGQHHRILTSLAKPYEAVVEAFQNPDAKRLAETVNIGQAIWAQDLNTGLISLVLRAHQRFAISSLSKIYRSIPIKKVHQLAFSASTTHNEVYEYIANLIASGQLSATLTVPGSDSGNAFLRFTSPGTEGPNVENQRIQLAIIQQTKINIINEYVKEMTHTLQMSRPYLESLHKSKKKNPGGDPSNNGAANLGIGASQYLAEDEDEYLEAL</sequence>
<gene>
    <name evidence="4" type="ORF">GOMPHAMPRED_006837</name>
</gene>
<comment type="caution">
    <text evidence="4">The sequence shown here is derived from an EMBL/GenBank/DDBJ whole genome shotgun (WGS) entry which is preliminary data.</text>
</comment>
<dbReference type="GO" id="GO:0006511">
    <property type="term" value="P:ubiquitin-dependent protein catabolic process"/>
    <property type="evidence" value="ECO:0007669"/>
    <property type="project" value="TreeGrafter"/>
</dbReference>
<dbReference type="EMBL" id="CAJPDQ010000005">
    <property type="protein sequence ID" value="CAF9909674.1"/>
    <property type="molecule type" value="Genomic_DNA"/>
</dbReference>
<evidence type="ECO:0000313" key="4">
    <source>
        <dbReference type="EMBL" id="CAF9909674.1"/>
    </source>
</evidence>
<evidence type="ECO:0000313" key="5">
    <source>
        <dbReference type="Proteomes" id="UP000664169"/>
    </source>
</evidence>
<dbReference type="AlphaFoldDB" id="A0A8H3EQP9"/>
<feature type="region of interest" description="Disordered" evidence="2">
    <location>
        <begin position="323"/>
        <end position="343"/>
    </location>
</feature>
<dbReference type="PANTHER" id="PTHR10758:SF1">
    <property type="entry name" value="COP9 SIGNALOSOME COMPLEX SUBUNIT 3"/>
    <property type="match status" value="1"/>
</dbReference>
<dbReference type="Pfam" id="PF22788">
    <property type="entry name" value="COP9_hel_rpt"/>
    <property type="match status" value="1"/>
</dbReference>
<dbReference type="InterPro" id="IPR050756">
    <property type="entry name" value="CSN3"/>
</dbReference>
<evidence type="ECO:0000256" key="1">
    <source>
        <dbReference type="ARBA" id="ARBA00022490"/>
    </source>
</evidence>